<feature type="DNA-binding region" description="H-T-H motif" evidence="2">
    <location>
        <begin position="33"/>
        <end position="52"/>
    </location>
</feature>
<organism evidence="4 5">
    <name type="scientific">Faecalibacterium gallinarum</name>
    <dbReference type="NCBI Taxonomy" id="2903556"/>
    <lineage>
        <taxon>Bacteria</taxon>
        <taxon>Bacillati</taxon>
        <taxon>Bacillota</taxon>
        <taxon>Clostridia</taxon>
        <taxon>Eubacteriales</taxon>
        <taxon>Oscillospiraceae</taxon>
        <taxon>Faecalibacterium</taxon>
    </lineage>
</organism>
<keyword evidence="5" id="KW-1185">Reference proteome</keyword>
<dbReference type="PANTHER" id="PTHR30328:SF54">
    <property type="entry name" value="HTH-TYPE TRANSCRIPTIONAL REPRESSOR SCO4008"/>
    <property type="match status" value="1"/>
</dbReference>
<sequence>MNPRFRELPEEKQLRILNAAMEVFAQNDYKKASTDLIAAKAEVSKGLLFYYFRNKKELYFSVYEYAIETATACVVSEELFRITDFYELLLRAASDKIKLMQKHPYIMEFCIRAYYSDKEEVSGELKVSLSQASGEIYGKFFSGIDLTKFKPGVDPAQIYRMLAWMTDGYLHDRQMQGLPICAEELGREFRTWAQLLKKSTYKEEYQ</sequence>
<dbReference type="GO" id="GO:0006355">
    <property type="term" value="P:regulation of DNA-templated transcription"/>
    <property type="evidence" value="ECO:0007669"/>
    <property type="project" value="UniProtKB-ARBA"/>
</dbReference>
<evidence type="ECO:0000256" key="2">
    <source>
        <dbReference type="PROSITE-ProRule" id="PRU00335"/>
    </source>
</evidence>
<dbReference type="GO" id="GO:0003677">
    <property type="term" value="F:DNA binding"/>
    <property type="evidence" value="ECO:0007669"/>
    <property type="project" value="UniProtKB-UniRule"/>
</dbReference>
<evidence type="ECO:0000313" key="4">
    <source>
        <dbReference type="EMBL" id="GJN65253.1"/>
    </source>
</evidence>
<feature type="domain" description="HTH tetR-type" evidence="3">
    <location>
        <begin position="10"/>
        <end position="70"/>
    </location>
</feature>
<protein>
    <submittedName>
        <fullName evidence="4">TetR family transcriptional regulator</fullName>
    </submittedName>
</protein>
<dbReference type="InterPro" id="IPR050109">
    <property type="entry name" value="HTH-type_TetR-like_transc_reg"/>
</dbReference>
<dbReference type="SUPFAM" id="SSF46689">
    <property type="entry name" value="Homeodomain-like"/>
    <property type="match status" value="1"/>
</dbReference>
<comment type="caution">
    <text evidence="4">The sequence shown here is derived from an EMBL/GenBank/DDBJ whole genome shotgun (WGS) entry which is preliminary data.</text>
</comment>
<dbReference type="Pfam" id="PF00440">
    <property type="entry name" value="TetR_N"/>
    <property type="match status" value="1"/>
</dbReference>
<dbReference type="EMBL" id="BQKV01000080">
    <property type="protein sequence ID" value="GJN65253.1"/>
    <property type="molecule type" value="Genomic_DNA"/>
</dbReference>
<gene>
    <name evidence="4" type="ORF">JCM17207_18780</name>
</gene>
<dbReference type="PRINTS" id="PR00455">
    <property type="entry name" value="HTHTETR"/>
</dbReference>
<dbReference type="AlphaFoldDB" id="A0AA37IZV2"/>
<proteinExistence type="predicted"/>
<name>A0AA37IZV2_9FIRM</name>
<dbReference type="RefSeq" id="WP_238317499.1">
    <property type="nucleotide sequence ID" value="NZ_BQKV01000080.1"/>
</dbReference>
<dbReference type="Gene3D" id="1.10.357.10">
    <property type="entry name" value="Tetracycline Repressor, domain 2"/>
    <property type="match status" value="1"/>
</dbReference>
<reference evidence="4" key="1">
    <citation type="journal article" date="2022" name="Int. J. Syst. Evol. Microbiol.">
        <title>Genome-based, phenotypic and chemotaxonomic classification of Faecalibacterium strains: proposal of three novel species Faecalibacterium duncaniae sp. nov., Faecalibacterium hattorii sp. nov. and Faecalibacterium gallinarum sp. nov. .</title>
        <authorList>
            <person name="Sakamoto M."/>
            <person name="Sakurai N."/>
            <person name="Tanno H."/>
            <person name="Iino T."/>
            <person name="Ohkuma M."/>
            <person name="Endo A."/>
        </authorList>
    </citation>
    <scope>NUCLEOTIDE SEQUENCE</scope>
    <source>
        <strain evidence="4">JCM 17207</strain>
    </source>
</reference>
<dbReference type="PANTHER" id="PTHR30328">
    <property type="entry name" value="TRANSCRIPTIONAL REPRESSOR"/>
    <property type="match status" value="1"/>
</dbReference>
<accession>A0AA37IZV2</accession>
<dbReference type="InterPro" id="IPR009057">
    <property type="entry name" value="Homeodomain-like_sf"/>
</dbReference>
<dbReference type="InterPro" id="IPR036271">
    <property type="entry name" value="Tet_transcr_reg_TetR-rel_C_sf"/>
</dbReference>
<dbReference type="Gene3D" id="1.10.10.60">
    <property type="entry name" value="Homeodomain-like"/>
    <property type="match status" value="1"/>
</dbReference>
<dbReference type="Proteomes" id="UP001055185">
    <property type="component" value="Unassembled WGS sequence"/>
</dbReference>
<keyword evidence="1 2" id="KW-0238">DNA-binding</keyword>
<evidence type="ECO:0000256" key="1">
    <source>
        <dbReference type="ARBA" id="ARBA00023125"/>
    </source>
</evidence>
<dbReference type="InterPro" id="IPR001647">
    <property type="entry name" value="HTH_TetR"/>
</dbReference>
<dbReference type="PROSITE" id="PS50977">
    <property type="entry name" value="HTH_TETR_2"/>
    <property type="match status" value="1"/>
</dbReference>
<evidence type="ECO:0000259" key="3">
    <source>
        <dbReference type="PROSITE" id="PS50977"/>
    </source>
</evidence>
<dbReference type="SUPFAM" id="SSF48498">
    <property type="entry name" value="Tetracyclin repressor-like, C-terminal domain"/>
    <property type="match status" value="1"/>
</dbReference>
<evidence type="ECO:0000313" key="5">
    <source>
        <dbReference type="Proteomes" id="UP001055185"/>
    </source>
</evidence>